<dbReference type="GeneID" id="6995971"/>
<dbReference type="OrthoDB" id="339601at2759"/>
<evidence type="ECO:0000313" key="2">
    <source>
        <dbReference type="Proteomes" id="UP000001460"/>
    </source>
</evidence>
<dbReference type="RefSeq" id="XP_002140769.1">
    <property type="nucleotide sequence ID" value="XM_002140733.1"/>
</dbReference>
<dbReference type="AlphaFoldDB" id="B6ADX9"/>
<keyword evidence="2" id="KW-1185">Reference proteome</keyword>
<protein>
    <submittedName>
        <fullName evidence="1">Uncharacterized protein</fullName>
    </submittedName>
</protein>
<dbReference type="VEuPathDB" id="CryptoDB:CMU_009120"/>
<name>B6ADX9_CRYMR</name>
<dbReference type="EMBL" id="DS989729">
    <property type="protein sequence ID" value="EEA06420.1"/>
    <property type="molecule type" value="Genomic_DNA"/>
</dbReference>
<dbReference type="OMA" id="INWNTIT"/>
<reference evidence="1" key="1">
    <citation type="submission" date="2008-06" db="EMBL/GenBank/DDBJ databases">
        <authorList>
            <person name="Lorenzi H."/>
            <person name="Inman J."/>
            <person name="Miller J."/>
            <person name="Schobel S."/>
            <person name="Amedeo P."/>
            <person name="Caler E.V."/>
            <person name="da Silva J."/>
        </authorList>
    </citation>
    <scope>NUCLEOTIDE SEQUENCE [LARGE SCALE GENOMIC DNA]</scope>
    <source>
        <strain evidence="1">RN66</strain>
    </source>
</reference>
<dbReference type="Proteomes" id="UP000001460">
    <property type="component" value="Unassembled WGS sequence"/>
</dbReference>
<proteinExistence type="predicted"/>
<sequence length="804" mass="92616">MPGVYEKQCRGPRYDHMVTVAECCNSFMKNKQWKEAFNVVSQPLLTLCNDFELIEEFFYSGIFECCCELLTVRGLMSKGTDDEQDLGSLNLIIEQFSLLSSLQIQSYDEEIGEISMLIYFLTERHRYYIDIHWKSHELTYMGLFLKSHFTYLISIIEDKSKNFSESPSLLLITLKNIDIAIRGFPPHRITPNTLEVLIDQSTWDTLSFSVNHMISSIFEISAKMLDIKEGNYEVLKVYIQCLNVLYRIISFIPIIGTSPALQYHIVPSIYHIGIQKLLLSQYGGSVITRCPCSNCERYRKIQKLCRTKEDMMIVKSIPLIQRLVPTFNENNGLNILCKALNCIQGTISSDNFLLKDKQTSFVLSEMSNVQIFINMLMFTSWQITFDKLKLIIAQLMQMIPRSTKTLESNNSNNSCFVKRVITGSSENSINESSLNILKCNDREYLCINNNLISTDKSNDKSDTKEFTVYNGDERDENSIRFLQSEQSRCCETSSKNNEVSLAESPKNSTKFDKEFIEILTCTDDTKYIINGITSILLQQVNFPIYSNGNDIKVIQNILELICPTYELILRKLLINWNTITEEIDNLSLSTDSITKLLEELKLILSLSIPLYLRHIMQKNISTTSDSKSKNIKKSITLYEAIESALSQFLNFFNDLFKRSCQAVLTNMANGVEVSEYELENLYNIGIQLIGCFAIITDVPSYNWTTVTRRRFIASPYYEICGWMGSEQHKLNDFWAKIFSKDRCVFFKEVSQIIQLRAERAAAISSIQHVDFSLKEWNKISNFDAETDDEFESSIDTQLDMLEIE</sequence>
<accession>B6ADX9</accession>
<evidence type="ECO:0000313" key="1">
    <source>
        <dbReference type="EMBL" id="EEA06420.1"/>
    </source>
</evidence>
<gene>
    <name evidence="1" type="ORF">CMU_009120</name>
</gene>
<organism evidence="1 2">
    <name type="scientific">Cryptosporidium muris (strain RN66)</name>
    <dbReference type="NCBI Taxonomy" id="441375"/>
    <lineage>
        <taxon>Eukaryota</taxon>
        <taxon>Sar</taxon>
        <taxon>Alveolata</taxon>
        <taxon>Apicomplexa</taxon>
        <taxon>Conoidasida</taxon>
        <taxon>Coccidia</taxon>
        <taxon>Eucoccidiorida</taxon>
        <taxon>Eimeriorina</taxon>
        <taxon>Cryptosporidiidae</taxon>
        <taxon>Cryptosporidium</taxon>
    </lineage>
</organism>